<sequence length="177" mass="19764">MEKMILFNPFEDRTDRDVRNLLGSAFISALQKGDQAALAQAVSDLGRKNLPDTAQIYIKARYDRYTAVLAQVSSNPPLGADIYAIAGLLWDESLFFECHEWLEQNYRAVQGQEKKVLQAMIRTAGTFELLTYNRKKAAVSVAAKALSVLESHVLQVPESFNIQPKINCLKAVTRSEG</sequence>
<comment type="caution">
    <text evidence="1">The sequence shown here is derived from an EMBL/GenBank/DDBJ whole genome shotgun (WGS) entry which is preliminary data.</text>
</comment>
<dbReference type="AlphaFoldDB" id="A0A850T298"/>
<dbReference type="Gene3D" id="1.10.3450.10">
    <property type="entry name" value="TTHA0068-like"/>
    <property type="match status" value="1"/>
</dbReference>
<proteinExistence type="predicted"/>
<dbReference type="InterPro" id="IPR023203">
    <property type="entry name" value="TTHA0068_sf"/>
</dbReference>
<evidence type="ECO:0000313" key="1">
    <source>
        <dbReference type="EMBL" id="NWH05231.1"/>
    </source>
</evidence>
<accession>A0A850T298</accession>
<dbReference type="EMBL" id="JACADJ010000028">
    <property type="protein sequence ID" value="NWH05231.1"/>
    <property type="molecule type" value="Genomic_DNA"/>
</dbReference>
<dbReference type="SUPFAM" id="SSF140663">
    <property type="entry name" value="TTHA0068-like"/>
    <property type="match status" value="1"/>
</dbReference>
<organism evidence="1 2">
    <name type="scientific">Desulfobacter latus</name>
    <dbReference type="NCBI Taxonomy" id="2292"/>
    <lineage>
        <taxon>Bacteria</taxon>
        <taxon>Pseudomonadati</taxon>
        <taxon>Thermodesulfobacteriota</taxon>
        <taxon>Desulfobacteria</taxon>
        <taxon>Desulfobacterales</taxon>
        <taxon>Desulfobacteraceae</taxon>
        <taxon>Desulfobacter</taxon>
    </lineage>
</organism>
<protein>
    <submittedName>
        <fullName evidence="1">DUF309 domain-containing protein</fullName>
    </submittedName>
</protein>
<dbReference type="Pfam" id="PF03745">
    <property type="entry name" value="DUF309"/>
    <property type="match status" value="1"/>
</dbReference>
<gene>
    <name evidence="1" type="ORF">HXW94_09570</name>
</gene>
<dbReference type="InterPro" id="IPR005500">
    <property type="entry name" value="DUF309"/>
</dbReference>
<dbReference type="Proteomes" id="UP000553343">
    <property type="component" value="Unassembled WGS sequence"/>
</dbReference>
<reference evidence="1 2" key="1">
    <citation type="submission" date="2020-06" db="EMBL/GenBank/DDBJ databases">
        <title>High-quality draft genome of sulfate reducer Desulfobacter latus type strain AcrS2 isolated from marine sediment.</title>
        <authorList>
            <person name="Hoppe M."/>
            <person name="Larsen C.K."/>
            <person name="Marshall I.P.G."/>
            <person name="Schramm A."/>
            <person name="Marietou A.G."/>
        </authorList>
    </citation>
    <scope>NUCLEOTIDE SEQUENCE [LARGE SCALE GENOMIC DNA]</scope>
    <source>
        <strain evidence="1 2">AcRS2</strain>
    </source>
</reference>
<evidence type="ECO:0000313" key="2">
    <source>
        <dbReference type="Proteomes" id="UP000553343"/>
    </source>
</evidence>
<keyword evidence="2" id="KW-1185">Reference proteome</keyword>
<name>A0A850T298_9BACT</name>